<reference evidence="2" key="1">
    <citation type="submission" date="2016-10" db="EMBL/GenBank/DDBJ databases">
        <authorList>
            <person name="Varghese N."/>
            <person name="Submissions S."/>
        </authorList>
    </citation>
    <scope>NUCLEOTIDE SEQUENCE [LARGE SCALE GENOMIC DNA]</scope>
    <source>
        <strain evidence="2">DSM 11526</strain>
    </source>
</reference>
<evidence type="ECO:0000313" key="1">
    <source>
        <dbReference type="EMBL" id="SEB03998.1"/>
    </source>
</evidence>
<dbReference type="RefSeq" id="WP_091827362.1">
    <property type="nucleotide sequence ID" value="NZ_FNRJ01000014.1"/>
</dbReference>
<keyword evidence="2" id="KW-1185">Reference proteome</keyword>
<evidence type="ECO:0000313" key="2">
    <source>
        <dbReference type="Proteomes" id="UP000242469"/>
    </source>
</evidence>
<organism evidence="1 2">
    <name type="scientific">Marinobacterium iners DSM 11526</name>
    <dbReference type="NCBI Taxonomy" id="1122198"/>
    <lineage>
        <taxon>Bacteria</taxon>
        <taxon>Pseudomonadati</taxon>
        <taxon>Pseudomonadota</taxon>
        <taxon>Gammaproteobacteria</taxon>
        <taxon>Oceanospirillales</taxon>
        <taxon>Oceanospirillaceae</taxon>
        <taxon>Marinobacterium</taxon>
    </lineage>
</organism>
<dbReference type="AlphaFoldDB" id="A0A1H4G502"/>
<proteinExistence type="predicted"/>
<gene>
    <name evidence="1" type="ORF">SAMN02745729_1144</name>
</gene>
<dbReference type="Proteomes" id="UP000242469">
    <property type="component" value="Unassembled WGS sequence"/>
</dbReference>
<dbReference type="OrthoDB" id="6064972at2"/>
<dbReference type="EMBL" id="FNRJ01000014">
    <property type="protein sequence ID" value="SEB03998.1"/>
    <property type="molecule type" value="Genomic_DNA"/>
</dbReference>
<name>A0A1H4G502_9GAMM</name>
<sequence>MMPAKKTEVRKAAGKLVSAIQKEWGDELGDPGAVLSETVMHNCHALLHANTAEELQKILNGRSVEEFLGIHWVKAHPTVKPFIRKLESAC</sequence>
<protein>
    <submittedName>
        <fullName evidence="1">Uncharacterized protein</fullName>
    </submittedName>
</protein>
<accession>A0A1H4G502</accession>